<keyword evidence="11 15" id="KW-0472">Membrane</keyword>
<comment type="subcellular location">
    <subcellularLocation>
        <location evidence="1">Cell membrane</location>
        <topology evidence="1">Multi-pass membrane protein</topology>
    </subcellularLocation>
</comment>
<evidence type="ECO:0000256" key="9">
    <source>
        <dbReference type="ARBA" id="ARBA00023002"/>
    </source>
</evidence>
<gene>
    <name evidence="17" type="ORF">BCR43DRAFT_503613</name>
</gene>
<feature type="transmembrane region" description="Helical" evidence="15">
    <location>
        <begin position="106"/>
        <end position="131"/>
    </location>
</feature>
<dbReference type="PANTHER" id="PTHR32361:SF9">
    <property type="entry name" value="FERRIC REDUCTASE TRANSMEMBRANE COMPONENT 3-RELATED"/>
    <property type="match status" value="1"/>
</dbReference>
<keyword evidence="8 15" id="KW-1133">Transmembrane helix</keyword>
<evidence type="ECO:0000313" key="18">
    <source>
        <dbReference type="Proteomes" id="UP000242180"/>
    </source>
</evidence>
<keyword evidence="4" id="KW-0813">Transport</keyword>
<dbReference type="EMBL" id="MCGN01000003">
    <property type="protein sequence ID" value="ORY98831.1"/>
    <property type="molecule type" value="Genomic_DNA"/>
</dbReference>
<dbReference type="Pfam" id="PF08030">
    <property type="entry name" value="NAD_binding_6"/>
    <property type="match status" value="1"/>
</dbReference>
<dbReference type="InterPro" id="IPR013112">
    <property type="entry name" value="FAD-bd_8"/>
</dbReference>
<reference evidence="17 18" key="1">
    <citation type="submission" date="2016-07" db="EMBL/GenBank/DDBJ databases">
        <title>Pervasive Adenine N6-methylation of Active Genes in Fungi.</title>
        <authorList>
            <consortium name="DOE Joint Genome Institute"/>
            <person name="Mondo S.J."/>
            <person name="Dannebaum R.O."/>
            <person name="Kuo R.C."/>
            <person name="Labutti K."/>
            <person name="Haridas S."/>
            <person name="Kuo A."/>
            <person name="Salamov A."/>
            <person name="Ahrendt S.R."/>
            <person name="Lipzen A."/>
            <person name="Sullivan W."/>
            <person name="Andreopoulos W.B."/>
            <person name="Clum A."/>
            <person name="Lindquist E."/>
            <person name="Daum C."/>
            <person name="Ramamoorthy G.K."/>
            <person name="Gryganskyi A."/>
            <person name="Culley D."/>
            <person name="Magnuson J.K."/>
            <person name="James T.Y."/>
            <person name="O'Malley M.A."/>
            <person name="Stajich J.E."/>
            <person name="Spatafora J.W."/>
            <person name="Visel A."/>
            <person name="Grigoriev I.V."/>
        </authorList>
    </citation>
    <scope>NUCLEOTIDE SEQUENCE [LARGE SCALE GENOMIC DNA]</scope>
    <source>
        <strain evidence="17 18">NRRL 2496</strain>
    </source>
</reference>
<dbReference type="PANTHER" id="PTHR32361">
    <property type="entry name" value="FERRIC/CUPRIC REDUCTASE TRANSMEMBRANE COMPONENT"/>
    <property type="match status" value="1"/>
</dbReference>
<dbReference type="PROSITE" id="PS51384">
    <property type="entry name" value="FAD_FR"/>
    <property type="match status" value="1"/>
</dbReference>
<evidence type="ECO:0000256" key="7">
    <source>
        <dbReference type="ARBA" id="ARBA00022982"/>
    </source>
</evidence>
<proteinExistence type="inferred from homology"/>
<evidence type="ECO:0000256" key="3">
    <source>
        <dbReference type="ARBA" id="ARBA00012668"/>
    </source>
</evidence>
<evidence type="ECO:0000256" key="11">
    <source>
        <dbReference type="ARBA" id="ARBA00023136"/>
    </source>
</evidence>
<dbReference type="InParanoid" id="A0A1X2HIC7"/>
<evidence type="ECO:0000256" key="12">
    <source>
        <dbReference type="ARBA" id="ARBA00023180"/>
    </source>
</evidence>
<dbReference type="Pfam" id="PF01794">
    <property type="entry name" value="Ferric_reduct"/>
    <property type="match status" value="1"/>
</dbReference>
<name>A0A1X2HIC7_SYNRA</name>
<protein>
    <recommendedName>
        <fullName evidence="3">ferric-chelate reductase (NADPH)</fullName>
        <ecNumber evidence="3">1.16.1.9</ecNumber>
    </recommendedName>
</protein>
<accession>A0A1X2HIC7</accession>
<dbReference type="OMA" id="IYCYTES"/>
<evidence type="ECO:0000256" key="14">
    <source>
        <dbReference type="SAM" id="MobiDB-lite"/>
    </source>
</evidence>
<dbReference type="SUPFAM" id="SSF52343">
    <property type="entry name" value="Ferredoxin reductase-like, C-terminal NADP-linked domain"/>
    <property type="match status" value="1"/>
</dbReference>
<dbReference type="CDD" id="cd06186">
    <property type="entry name" value="NOX_Duox_like_FAD_NADP"/>
    <property type="match status" value="1"/>
</dbReference>
<keyword evidence="18" id="KW-1185">Reference proteome</keyword>
<keyword evidence="6 15" id="KW-0812">Transmembrane</keyword>
<evidence type="ECO:0000256" key="1">
    <source>
        <dbReference type="ARBA" id="ARBA00004651"/>
    </source>
</evidence>
<evidence type="ECO:0000259" key="16">
    <source>
        <dbReference type="PROSITE" id="PS51384"/>
    </source>
</evidence>
<dbReference type="Gene3D" id="3.40.50.80">
    <property type="entry name" value="Nucleotide-binding domain of ferredoxin-NADP reductase (FNR) module"/>
    <property type="match status" value="1"/>
</dbReference>
<dbReference type="InterPro" id="IPR013130">
    <property type="entry name" value="Fe3_Rdtase_TM_dom"/>
</dbReference>
<feature type="transmembrane region" description="Helical" evidence="15">
    <location>
        <begin position="75"/>
        <end position="94"/>
    </location>
</feature>
<feature type="region of interest" description="Disordered" evidence="14">
    <location>
        <begin position="434"/>
        <end position="457"/>
    </location>
</feature>
<keyword evidence="7" id="KW-0249">Electron transport</keyword>
<dbReference type="Proteomes" id="UP000242180">
    <property type="component" value="Unassembled WGS sequence"/>
</dbReference>
<feature type="transmembrane region" description="Helical" evidence="15">
    <location>
        <begin position="207"/>
        <end position="223"/>
    </location>
</feature>
<feature type="transmembrane region" description="Helical" evidence="15">
    <location>
        <begin position="229"/>
        <end position="250"/>
    </location>
</feature>
<dbReference type="EC" id="1.16.1.9" evidence="3"/>
<dbReference type="InterPro" id="IPR017927">
    <property type="entry name" value="FAD-bd_FR_type"/>
</dbReference>
<dbReference type="GO" id="GO:0006826">
    <property type="term" value="P:iron ion transport"/>
    <property type="evidence" value="ECO:0007669"/>
    <property type="project" value="TreeGrafter"/>
</dbReference>
<evidence type="ECO:0000313" key="17">
    <source>
        <dbReference type="EMBL" id="ORY98831.1"/>
    </source>
</evidence>
<keyword evidence="5" id="KW-1003">Cell membrane</keyword>
<comment type="similarity">
    <text evidence="2">Belongs to the ferric reductase (FRE) family.</text>
</comment>
<evidence type="ECO:0000256" key="2">
    <source>
        <dbReference type="ARBA" id="ARBA00006278"/>
    </source>
</evidence>
<dbReference type="AlphaFoldDB" id="A0A1X2HIC7"/>
<dbReference type="InterPro" id="IPR039261">
    <property type="entry name" value="FNR_nucleotide-bd"/>
</dbReference>
<evidence type="ECO:0000256" key="10">
    <source>
        <dbReference type="ARBA" id="ARBA00023065"/>
    </source>
</evidence>
<organism evidence="17 18">
    <name type="scientific">Syncephalastrum racemosum</name>
    <name type="common">Filamentous fungus</name>
    <dbReference type="NCBI Taxonomy" id="13706"/>
    <lineage>
        <taxon>Eukaryota</taxon>
        <taxon>Fungi</taxon>
        <taxon>Fungi incertae sedis</taxon>
        <taxon>Mucoromycota</taxon>
        <taxon>Mucoromycotina</taxon>
        <taxon>Mucoromycetes</taxon>
        <taxon>Mucorales</taxon>
        <taxon>Syncephalastraceae</taxon>
        <taxon>Syncephalastrum</taxon>
    </lineage>
</organism>
<feature type="transmembrane region" description="Helical" evidence="15">
    <location>
        <begin position="143"/>
        <end position="161"/>
    </location>
</feature>
<keyword evidence="12" id="KW-0325">Glycoprotein</keyword>
<dbReference type="OrthoDB" id="167398at2759"/>
<comment type="catalytic activity">
    <reaction evidence="13">
        <text>2 a Fe(II)-siderophore + NADP(+) + H(+) = 2 a Fe(III)-siderophore + NADPH</text>
        <dbReference type="Rhea" id="RHEA:28795"/>
        <dbReference type="Rhea" id="RHEA-COMP:11342"/>
        <dbReference type="Rhea" id="RHEA-COMP:11344"/>
        <dbReference type="ChEBI" id="CHEBI:15378"/>
        <dbReference type="ChEBI" id="CHEBI:29033"/>
        <dbReference type="ChEBI" id="CHEBI:29034"/>
        <dbReference type="ChEBI" id="CHEBI:57783"/>
        <dbReference type="ChEBI" id="CHEBI:58349"/>
        <dbReference type="EC" id="1.16.1.9"/>
    </reaction>
</comment>
<evidence type="ECO:0000256" key="6">
    <source>
        <dbReference type="ARBA" id="ARBA00022692"/>
    </source>
</evidence>
<dbReference type="SFLD" id="SFLDG01168">
    <property type="entry name" value="Ferric_reductase_subgroup_(FRE"/>
    <property type="match status" value="1"/>
</dbReference>
<dbReference type="InterPro" id="IPR013121">
    <property type="entry name" value="Fe_red_NAD-bd_6"/>
</dbReference>
<evidence type="ECO:0000256" key="5">
    <source>
        <dbReference type="ARBA" id="ARBA00022475"/>
    </source>
</evidence>
<keyword evidence="10" id="KW-0406">Ion transport</keyword>
<dbReference type="InterPro" id="IPR017938">
    <property type="entry name" value="Riboflavin_synthase-like_b-brl"/>
</dbReference>
<feature type="domain" description="FAD-binding FR-type" evidence="16">
    <location>
        <begin position="247"/>
        <end position="351"/>
    </location>
</feature>
<evidence type="ECO:0000256" key="8">
    <source>
        <dbReference type="ARBA" id="ARBA00022989"/>
    </source>
</evidence>
<dbReference type="GO" id="GO:0006879">
    <property type="term" value="P:intracellular iron ion homeostasis"/>
    <property type="evidence" value="ECO:0007669"/>
    <property type="project" value="TreeGrafter"/>
</dbReference>
<comment type="caution">
    <text evidence="17">The sequence shown here is derived from an EMBL/GenBank/DDBJ whole genome shotgun (WGS) entry which is preliminary data.</text>
</comment>
<feature type="transmembrane region" description="Helical" evidence="15">
    <location>
        <begin position="20"/>
        <end position="36"/>
    </location>
</feature>
<dbReference type="GO" id="GO:0015677">
    <property type="term" value="P:copper ion import"/>
    <property type="evidence" value="ECO:0007669"/>
    <property type="project" value="TreeGrafter"/>
</dbReference>
<dbReference type="GO" id="GO:0005886">
    <property type="term" value="C:plasma membrane"/>
    <property type="evidence" value="ECO:0007669"/>
    <property type="project" value="UniProtKB-SubCell"/>
</dbReference>
<evidence type="ECO:0000256" key="4">
    <source>
        <dbReference type="ARBA" id="ARBA00022448"/>
    </source>
</evidence>
<dbReference type="GO" id="GO:0052851">
    <property type="term" value="F:ferric-chelate reductase (NADPH) activity"/>
    <property type="evidence" value="ECO:0007669"/>
    <property type="project" value="UniProtKB-EC"/>
</dbReference>
<keyword evidence="9" id="KW-0560">Oxidoreductase</keyword>
<dbReference type="STRING" id="13706.A0A1X2HIC7"/>
<dbReference type="FunCoup" id="A0A1X2HIC7">
    <property type="interactions" value="236"/>
</dbReference>
<dbReference type="InterPro" id="IPR051410">
    <property type="entry name" value="Ferric/Cupric_Reductase"/>
</dbReference>
<feature type="transmembrane region" description="Helical" evidence="15">
    <location>
        <begin position="181"/>
        <end position="200"/>
    </location>
</feature>
<dbReference type="SFLD" id="SFLDS00052">
    <property type="entry name" value="Ferric_Reductase_Domain"/>
    <property type="match status" value="1"/>
</dbReference>
<evidence type="ECO:0000256" key="13">
    <source>
        <dbReference type="ARBA" id="ARBA00048483"/>
    </source>
</evidence>
<evidence type="ECO:0000256" key="15">
    <source>
        <dbReference type="SAM" id="Phobius"/>
    </source>
</evidence>
<sequence>MEGMHMDNDQTPPNGNTPYAAALAGVIAGLFMVAILRRQLGYWVGLPEGYRRFETFVVNQLSYTPRIRYMTLPPVGVWLGVVLLLCVGLPLLLVDTNLKLNSNRAGFLSLALVPFILATTGKHSALGCLTGMSPVQLNAIHRLLATAIVVTATTHMAYHIQSWVPFKSFLKVQLATEKVKYGLAGYGCLCVVFLGSMYPVRRFCYEILLGTHLLAFGFIGAIAKHTPYAMRYFLTGLVLYGLNILAGWYVKSRIARVRLEPLANSTRLAIRTSSPIFHKPGQHLYIHIPSISWFEWHPFTITSTHLASDGSCDCIEIYAANRGNFTRKLLNRAPAELFAFISGPCGDAQSLEHDTIVSLNAGAGVTYGIRLLREALQDSSAAQRVFFAWSVRSASELTWFRRELDQVTNEFPNKVTVDLFVSDSSFDDLEEKVQETYHDKSEPSSSSSSAAGQQSKVATVHRRRLDIRSYLTEKIGLGDVGVYACGPAYYNAEVKNVVASMSSPTHAPSLHCEAFEY</sequence>
<dbReference type="Pfam" id="PF08022">
    <property type="entry name" value="FAD_binding_8"/>
    <property type="match status" value="1"/>
</dbReference>
<dbReference type="SUPFAM" id="SSF63380">
    <property type="entry name" value="Riboflavin synthase domain-like"/>
    <property type="match status" value="1"/>
</dbReference>